<dbReference type="PANTHER" id="PTHR32552">
    <property type="entry name" value="FERRICHROME IRON RECEPTOR-RELATED"/>
    <property type="match status" value="1"/>
</dbReference>
<evidence type="ECO:0000256" key="8">
    <source>
        <dbReference type="ARBA" id="ARBA00023004"/>
    </source>
</evidence>
<dbReference type="AlphaFoldDB" id="A0A327QTB9"/>
<sequence length="790" mass="88723">MNKHTLPLLFCFLLATLTSFAQQNGAIRGKITSENGEAAPLVSIQLKNKARGTFTNEKGEFIIRKLTAGEYTLRISLVGYKTEERNVTVQNDQESVLNVTLANDANLSEVEVKGNKQTYKAVDPSPSLRLNQPLQEIPQNIQVVTSKLLADQAIFDMLEGVTRNVSGVTRLEHWDNYANINMRGSQISAFRNGMNVSMPWGPLTEDMSFVERVEFVKGPANYMLASGYPGGMYNVVTKKPTGISQREVTVSVGSFDTYRATIDLDGKLTKNGKLLYRLNVMGQKKGAHRPGEYNDRVSVAPVLTYKFNDKTSITAEYDYQFSKMALIGSAYVFSPKGYGDLPRNFTMYEKNLDPTKINDHSGFLTFNHEFNKNWRFTAQFAIFNSTTFGSSIWPDWQFGVHENGDLIRGVGMWDSRGKNQLGQAFVNGSFKTGALKHNLLGGIDAGKKQYMATWGQGFNLDTATDPFNIYNPHYGVPKSSIPAYDRSKPLKDRASYFADEKYYSFYAQDEIVFWKERARLSVALRYTNFETDAHTVGGTSKDNKVTPRVGLNVEVAKGTNVYGYFDQSFMGQAGIIYPNKPVKPLEGNTFELGVKKDWFGGKWNTTLAAYHITNKGKIIGDPDTTHLPKDAFSLQLGETVAKGIEFDLRGEIVKGLQLTLNYAYTDHEVTEDINPANVGNKIPGYAKHLTNGWLSYRFSKGIFKHLGLSAGYQYQVDRTTWAWSATAKDQLPNYFRVDAGISYAMPKYYVNVNINNIFNKYLYSGAPYGSYYYWQTEPGTNVRATVGYRF</sequence>
<reference evidence="19 20" key="1">
    <citation type="submission" date="2018-06" db="EMBL/GenBank/DDBJ databases">
        <title>Genomic Encyclopedia of Archaeal and Bacterial Type Strains, Phase II (KMG-II): from individual species to whole genera.</title>
        <authorList>
            <person name="Goeker M."/>
        </authorList>
    </citation>
    <scope>NUCLEOTIDE SEQUENCE [LARGE SCALE GENOMIC DNA]</scope>
    <source>
        <strain evidence="19 20">DSM 23857</strain>
    </source>
</reference>
<dbReference type="InterPro" id="IPR039426">
    <property type="entry name" value="TonB-dep_rcpt-like"/>
</dbReference>
<keyword evidence="5" id="KW-0410">Iron transport</keyword>
<dbReference type="InterPro" id="IPR000531">
    <property type="entry name" value="Beta-barrel_TonB"/>
</dbReference>
<dbReference type="InterPro" id="IPR036942">
    <property type="entry name" value="Beta-barrel_TonB_sf"/>
</dbReference>
<dbReference type="PANTHER" id="PTHR32552:SF68">
    <property type="entry name" value="FERRICHROME OUTER MEMBRANE TRANSPORTER_PHAGE RECEPTOR"/>
    <property type="match status" value="1"/>
</dbReference>
<name>A0A327QTB9_9BACT</name>
<comment type="caution">
    <text evidence="19">The sequence shown here is derived from an EMBL/GenBank/DDBJ whole genome shotgun (WGS) entry which is preliminary data.</text>
</comment>
<dbReference type="NCBIfam" id="TIGR01783">
    <property type="entry name" value="TonB-siderophor"/>
    <property type="match status" value="1"/>
</dbReference>
<keyword evidence="6 14" id="KW-0812">Transmembrane</keyword>
<dbReference type="Pfam" id="PF07715">
    <property type="entry name" value="Plug"/>
    <property type="match status" value="1"/>
</dbReference>
<evidence type="ECO:0000256" key="15">
    <source>
        <dbReference type="RuleBase" id="RU003357"/>
    </source>
</evidence>
<evidence type="ECO:0000256" key="9">
    <source>
        <dbReference type="ARBA" id="ARBA00023065"/>
    </source>
</evidence>
<dbReference type="GO" id="GO:0038023">
    <property type="term" value="F:signaling receptor activity"/>
    <property type="evidence" value="ECO:0007669"/>
    <property type="project" value="InterPro"/>
</dbReference>
<dbReference type="Gene3D" id="2.60.40.1120">
    <property type="entry name" value="Carboxypeptidase-like, regulatory domain"/>
    <property type="match status" value="1"/>
</dbReference>
<organism evidence="19 20">
    <name type="scientific">Chitinophaga skermanii</name>
    <dbReference type="NCBI Taxonomy" id="331697"/>
    <lineage>
        <taxon>Bacteria</taxon>
        <taxon>Pseudomonadati</taxon>
        <taxon>Bacteroidota</taxon>
        <taxon>Chitinophagia</taxon>
        <taxon>Chitinophagales</taxon>
        <taxon>Chitinophagaceae</taxon>
        <taxon>Chitinophaga</taxon>
    </lineage>
</organism>
<dbReference type="InterPro" id="IPR012910">
    <property type="entry name" value="Plug_dom"/>
</dbReference>
<protein>
    <submittedName>
        <fullName evidence="19">Iron complex outermembrane receptor protein</fullName>
    </submittedName>
</protein>
<evidence type="ECO:0000256" key="6">
    <source>
        <dbReference type="ARBA" id="ARBA00022692"/>
    </source>
</evidence>
<evidence type="ECO:0000313" key="20">
    <source>
        <dbReference type="Proteomes" id="UP000249547"/>
    </source>
</evidence>
<evidence type="ECO:0000259" key="17">
    <source>
        <dbReference type="Pfam" id="PF00593"/>
    </source>
</evidence>
<evidence type="ECO:0000256" key="14">
    <source>
        <dbReference type="PROSITE-ProRule" id="PRU01360"/>
    </source>
</evidence>
<evidence type="ECO:0000256" key="4">
    <source>
        <dbReference type="ARBA" id="ARBA00022452"/>
    </source>
</evidence>
<evidence type="ECO:0000256" key="13">
    <source>
        <dbReference type="ARBA" id="ARBA00023237"/>
    </source>
</evidence>
<evidence type="ECO:0000256" key="3">
    <source>
        <dbReference type="ARBA" id="ARBA00022448"/>
    </source>
</evidence>
<proteinExistence type="inferred from homology"/>
<evidence type="ECO:0000256" key="11">
    <source>
        <dbReference type="ARBA" id="ARBA00023136"/>
    </source>
</evidence>
<dbReference type="Pfam" id="PF13715">
    <property type="entry name" value="CarbopepD_reg_2"/>
    <property type="match status" value="1"/>
</dbReference>
<evidence type="ECO:0000259" key="18">
    <source>
        <dbReference type="Pfam" id="PF07715"/>
    </source>
</evidence>
<evidence type="ECO:0000256" key="10">
    <source>
        <dbReference type="ARBA" id="ARBA00023077"/>
    </source>
</evidence>
<keyword evidence="9" id="KW-0406">Ion transport</keyword>
<evidence type="ECO:0000256" key="16">
    <source>
        <dbReference type="SAM" id="SignalP"/>
    </source>
</evidence>
<comment type="similarity">
    <text evidence="2 14 15">Belongs to the TonB-dependent receptor family.</text>
</comment>
<dbReference type="GO" id="GO:0030246">
    <property type="term" value="F:carbohydrate binding"/>
    <property type="evidence" value="ECO:0007669"/>
    <property type="project" value="InterPro"/>
</dbReference>
<dbReference type="InterPro" id="IPR013784">
    <property type="entry name" value="Carb-bd-like_fold"/>
</dbReference>
<keyword evidence="10 15" id="KW-0798">TonB box</keyword>
<dbReference type="Gene3D" id="2.170.130.10">
    <property type="entry name" value="TonB-dependent receptor, plug domain"/>
    <property type="match status" value="1"/>
</dbReference>
<feature type="domain" description="TonB-dependent receptor plug" evidence="18">
    <location>
        <begin position="134"/>
        <end position="231"/>
    </location>
</feature>
<dbReference type="Pfam" id="PF00593">
    <property type="entry name" value="TonB_dep_Rec_b-barrel"/>
    <property type="match status" value="1"/>
</dbReference>
<evidence type="ECO:0000313" key="19">
    <source>
        <dbReference type="EMBL" id="RAJ06663.1"/>
    </source>
</evidence>
<evidence type="ECO:0000256" key="12">
    <source>
        <dbReference type="ARBA" id="ARBA00023170"/>
    </source>
</evidence>
<keyword evidence="8" id="KW-0408">Iron</keyword>
<dbReference type="GO" id="GO:0009279">
    <property type="term" value="C:cell outer membrane"/>
    <property type="evidence" value="ECO:0007669"/>
    <property type="project" value="UniProtKB-SubCell"/>
</dbReference>
<evidence type="ECO:0000256" key="7">
    <source>
        <dbReference type="ARBA" id="ARBA00022729"/>
    </source>
</evidence>
<dbReference type="PROSITE" id="PS52016">
    <property type="entry name" value="TONB_DEPENDENT_REC_3"/>
    <property type="match status" value="1"/>
</dbReference>
<keyword evidence="11 14" id="KW-0472">Membrane</keyword>
<evidence type="ECO:0000256" key="1">
    <source>
        <dbReference type="ARBA" id="ARBA00004571"/>
    </source>
</evidence>
<dbReference type="Gene3D" id="2.40.170.20">
    <property type="entry name" value="TonB-dependent receptor, beta-barrel domain"/>
    <property type="match status" value="1"/>
</dbReference>
<accession>A0A327QTB9</accession>
<dbReference type="InterPro" id="IPR037066">
    <property type="entry name" value="Plug_dom_sf"/>
</dbReference>
<evidence type="ECO:0000256" key="2">
    <source>
        <dbReference type="ARBA" id="ARBA00009810"/>
    </source>
</evidence>
<gene>
    <name evidence="19" type="ORF">LX64_01790</name>
</gene>
<keyword evidence="7 16" id="KW-0732">Signal</keyword>
<feature type="signal peptide" evidence="16">
    <location>
        <begin position="1"/>
        <end position="21"/>
    </location>
</feature>
<dbReference type="GO" id="GO:0015891">
    <property type="term" value="P:siderophore transport"/>
    <property type="evidence" value="ECO:0007669"/>
    <property type="project" value="InterPro"/>
</dbReference>
<keyword evidence="4 14" id="KW-1134">Transmembrane beta strand</keyword>
<keyword evidence="12 19" id="KW-0675">Receptor</keyword>
<dbReference type="InterPro" id="IPR010105">
    <property type="entry name" value="TonB_sidphr_rcpt"/>
</dbReference>
<dbReference type="EMBL" id="QLLL01000003">
    <property type="protein sequence ID" value="RAJ06663.1"/>
    <property type="molecule type" value="Genomic_DNA"/>
</dbReference>
<feature type="domain" description="TonB-dependent receptor-like beta-barrel" evidence="17">
    <location>
        <begin position="331"/>
        <end position="757"/>
    </location>
</feature>
<dbReference type="SUPFAM" id="SSF56935">
    <property type="entry name" value="Porins"/>
    <property type="match status" value="1"/>
</dbReference>
<dbReference type="GO" id="GO:0015344">
    <property type="term" value="F:siderophore uptake transmembrane transporter activity"/>
    <property type="evidence" value="ECO:0007669"/>
    <property type="project" value="TreeGrafter"/>
</dbReference>
<feature type="chain" id="PRO_5016324438" evidence="16">
    <location>
        <begin position="22"/>
        <end position="790"/>
    </location>
</feature>
<evidence type="ECO:0000256" key="5">
    <source>
        <dbReference type="ARBA" id="ARBA00022496"/>
    </source>
</evidence>
<dbReference type="Proteomes" id="UP000249547">
    <property type="component" value="Unassembled WGS sequence"/>
</dbReference>
<dbReference type="RefSeq" id="WP_111597264.1">
    <property type="nucleotide sequence ID" value="NZ_QLLL01000003.1"/>
</dbReference>
<keyword evidence="20" id="KW-1185">Reference proteome</keyword>
<dbReference type="OrthoDB" id="9775095at2"/>
<dbReference type="CDD" id="cd01347">
    <property type="entry name" value="ligand_gated_channel"/>
    <property type="match status" value="1"/>
</dbReference>
<comment type="subcellular location">
    <subcellularLocation>
        <location evidence="1 14">Cell outer membrane</location>
        <topology evidence="1 14">Multi-pass membrane protein</topology>
    </subcellularLocation>
</comment>
<keyword evidence="3 14" id="KW-0813">Transport</keyword>
<dbReference type="SUPFAM" id="SSF49452">
    <property type="entry name" value="Starch-binding domain-like"/>
    <property type="match status" value="1"/>
</dbReference>
<keyword evidence="13 14" id="KW-0998">Cell outer membrane</keyword>